<name>D8LWS8_BLAHO</name>
<dbReference type="OMA" id="LMYIENE"/>
<protein>
    <recommendedName>
        <fullName evidence="4">GyrI-like small molecule binding domain-containing protein</fullName>
    </recommendedName>
</protein>
<keyword evidence="1" id="KW-1133">Transmembrane helix</keyword>
<evidence type="ECO:0000256" key="1">
    <source>
        <dbReference type="SAM" id="Phobius"/>
    </source>
</evidence>
<dbReference type="GeneID" id="24917931"/>
<proteinExistence type="predicted"/>
<dbReference type="InParanoid" id="D8LWS8"/>
<dbReference type="OrthoDB" id="2140079at2759"/>
<dbReference type="Proteomes" id="UP000008312">
    <property type="component" value="Unassembled WGS sequence"/>
</dbReference>
<keyword evidence="3" id="KW-1185">Reference proteome</keyword>
<reference evidence="2" key="1">
    <citation type="submission" date="2010-02" db="EMBL/GenBank/DDBJ databases">
        <title>Sequencing and annotation of the Blastocystis hominis genome.</title>
        <authorList>
            <person name="Wincker P."/>
        </authorList>
    </citation>
    <scope>NUCLEOTIDE SEQUENCE</scope>
    <source>
        <strain evidence="2">Singapore isolate B</strain>
    </source>
</reference>
<dbReference type="RefSeq" id="XP_012894315.1">
    <property type="nucleotide sequence ID" value="XM_013038861.1"/>
</dbReference>
<dbReference type="PANTHER" id="PTHR15949">
    <property type="entry name" value="TESTIS-EXPRESSED PROTEIN 264"/>
    <property type="match status" value="1"/>
</dbReference>
<organism evidence="2">
    <name type="scientific">Blastocystis hominis</name>
    <dbReference type="NCBI Taxonomy" id="12968"/>
    <lineage>
        <taxon>Eukaryota</taxon>
        <taxon>Sar</taxon>
        <taxon>Stramenopiles</taxon>
        <taxon>Bigyra</taxon>
        <taxon>Opalozoa</taxon>
        <taxon>Opalinata</taxon>
        <taxon>Blastocystidae</taxon>
        <taxon>Blastocystis</taxon>
    </lineage>
</organism>
<gene>
    <name evidence="2" type="ORF">GSBLH_T00000629001</name>
</gene>
<dbReference type="EMBL" id="FN668638">
    <property type="protein sequence ID" value="CBK20267.2"/>
    <property type="molecule type" value="Genomic_DNA"/>
</dbReference>
<keyword evidence="1" id="KW-0472">Membrane</keyword>
<keyword evidence="1" id="KW-0812">Transmembrane</keyword>
<accession>D8LWS8</accession>
<evidence type="ECO:0000313" key="3">
    <source>
        <dbReference type="Proteomes" id="UP000008312"/>
    </source>
</evidence>
<dbReference type="PANTHER" id="PTHR15949:SF3">
    <property type="entry name" value="TESTIS-EXPRESSED PROTEIN 264"/>
    <property type="match status" value="1"/>
</dbReference>
<dbReference type="AlphaFoldDB" id="D8LWS8"/>
<evidence type="ECO:0000313" key="2">
    <source>
        <dbReference type="EMBL" id="CBK20267.2"/>
    </source>
</evidence>
<sequence>MHLNMTIRGVRFSLFPLVMLYTVLFYIAIAVAVLAVVVLAWLWYMGMFSRIHVSLREVPEMTIINMNYTGNYQDCCKGFTDMEQKTKDLLGELGDIPVMGSAYYTSPNEVADPKDNRWSCFFVLNDVPELLAKAKALPKSTEYTVITLPKSRAISGTFAYRNSLSFMFGPMKVYPAITKFSNETLIKPVGCIELYHSNKQPIDYLMYIENEKVFEEMKKTTFVAADRL</sequence>
<evidence type="ECO:0008006" key="4">
    <source>
        <dbReference type="Google" id="ProtNLM"/>
    </source>
</evidence>
<feature type="transmembrane region" description="Helical" evidence="1">
    <location>
        <begin position="20"/>
        <end position="44"/>
    </location>
</feature>